<accession>A0A812RC92</accession>
<organism evidence="1 2">
    <name type="scientific">Symbiodinium natans</name>
    <dbReference type="NCBI Taxonomy" id="878477"/>
    <lineage>
        <taxon>Eukaryota</taxon>
        <taxon>Sar</taxon>
        <taxon>Alveolata</taxon>
        <taxon>Dinophyceae</taxon>
        <taxon>Suessiales</taxon>
        <taxon>Symbiodiniaceae</taxon>
        <taxon>Symbiodinium</taxon>
    </lineage>
</organism>
<dbReference type="AlphaFoldDB" id="A0A812RC92"/>
<reference evidence="1" key="1">
    <citation type="submission" date="2021-02" db="EMBL/GenBank/DDBJ databases">
        <authorList>
            <person name="Dougan E. K."/>
            <person name="Rhodes N."/>
            <person name="Thang M."/>
            <person name="Chan C."/>
        </authorList>
    </citation>
    <scope>NUCLEOTIDE SEQUENCE</scope>
</reference>
<evidence type="ECO:0000313" key="2">
    <source>
        <dbReference type="Proteomes" id="UP000604046"/>
    </source>
</evidence>
<dbReference type="Proteomes" id="UP000604046">
    <property type="component" value="Unassembled WGS sequence"/>
</dbReference>
<protein>
    <submittedName>
        <fullName evidence="1">ERF2 protein</fullName>
    </submittedName>
</protein>
<sequence>MAPDPIDHVVIRYECCDPNLLTFTGSCGGGNPADIAKYEVMAGARNNAGTQWSLPVSLTCAPLSLRSNVNKDKFEIPEKCSRLLPGETCEVGCGSNYILQRRTNRGTFTCQLGMNRQLAGNLPRCKNKPSGKNNCNGQAHVSTTTTTSGLPADCELCAQIGNYKDSRFEQCRFWGDPHITKSWRPRQRFNFQDTGIHRYARAARCAGDFELHVFQCQYSRGRNSVATGIAARINGNATVFISDRVVETTGGIFVEPDSGAIINDRTGVNVQSDDECVFFNVNVKHVNKNPGFLHNMKLHMFGQDITHDGICGAADLKTQYIDPNSTNTMIFTPEQHLDLCNQCVYAGGKPPRGCPETTAVPKTYTTGCEFLAPLLGIDQECTPEDDSRFAQLQDNGQNCVVYAVMERRETCNEVCEKKGSTCVAAKADDGVCRADGKFKVLGY</sequence>
<name>A0A812RC92_9DINO</name>
<comment type="caution">
    <text evidence="1">The sequence shown here is derived from an EMBL/GenBank/DDBJ whole genome shotgun (WGS) entry which is preliminary data.</text>
</comment>
<dbReference type="OrthoDB" id="412287at2759"/>
<evidence type="ECO:0000313" key="1">
    <source>
        <dbReference type="EMBL" id="CAE7431814.1"/>
    </source>
</evidence>
<keyword evidence="2" id="KW-1185">Reference proteome</keyword>
<proteinExistence type="predicted"/>
<dbReference type="EMBL" id="CAJNDS010002324">
    <property type="protein sequence ID" value="CAE7431814.1"/>
    <property type="molecule type" value="Genomic_DNA"/>
</dbReference>
<gene>
    <name evidence="1" type="primary">ERF2</name>
    <name evidence="1" type="ORF">SNAT2548_LOCUS23472</name>
</gene>